<evidence type="ECO:0000256" key="5">
    <source>
        <dbReference type="ARBA" id="ARBA00022989"/>
    </source>
</evidence>
<feature type="transmembrane region" description="Helical" evidence="7">
    <location>
        <begin position="425"/>
        <end position="447"/>
    </location>
</feature>
<feature type="transmembrane region" description="Helical" evidence="7">
    <location>
        <begin position="264"/>
        <end position="285"/>
    </location>
</feature>
<dbReference type="PANTHER" id="PTHR42775:SF1">
    <property type="entry name" value="PERMEASE RV2963-RELATED"/>
    <property type="match status" value="1"/>
</dbReference>
<reference evidence="8 9" key="1">
    <citation type="submission" date="2018-11" db="EMBL/GenBank/DDBJ databases">
        <title>Genomic Encyclopedia of Type Strains, Phase IV (KMG-IV): sequencing the most valuable type-strain genomes for metagenomic binning, comparative biology and taxonomic classification.</title>
        <authorList>
            <person name="Goeker M."/>
        </authorList>
    </citation>
    <scope>NUCLEOTIDE SEQUENCE [LARGE SCALE GENOMIC DNA]</scope>
    <source>
        <strain evidence="8 9">DSM 16974</strain>
    </source>
</reference>
<name>A0A3N1NQA8_9GAMM</name>
<feature type="transmembrane region" description="Helical" evidence="7">
    <location>
        <begin position="381"/>
        <end position="398"/>
    </location>
</feature>
<dbReference type="EMBL" id="RJUK01000002">
    <property type="protein sequence ID" value="ROQ18375.1"/>
    <property type="molecule type" value="Genomic_DNA"/>
</dbReference>
<evidence type="ECO:0000256" key="3">
    <source>
        <dbReference type="ARBA" id="ARBA00022475"/>
    </source>
</evidence>
<feature type="transmembrane region" description="Helical" evidence="7">
    <location>
        <begin position="130"/>
        <end position="152"/>
    </location>
</feature>
<feature type="transmembrane region" description="Helical" evidence="7">
    <location>
        <begin position="54"/>
        <end position="76"/>
    </location>
</feature>
<feature type="transmembrane region" description="Helical" evidence="7">
    <location>
        <begin position="229"/>
        <end position="252"/>
    </location>
</feature>
<accession>A0A3N1NQA8</accession>
<dbReference type="InterPro" id="IPR005524">
    <property type="entry name" value="DUF318"/>
</dbReference>
<evidence type="ECO:0000256" key="1">
    <source>
        <dbReference type="ARBA" id="ARBA00004651"/>
    </source>
</evidence>
<feature type="transmembrane region" description="Helical" evidence="7">
    <location>
        <begin position="96"/>
        <end position="118"/>
    </location>
</feature>
<dbReference type="GO" id="GO:0005886">
    <property type="term" value="C:plasma membrane"/>
    <property type="evidence" value="ECO:0007669"/>
    <property type="project" value="UniProtKB-SubCell"/>
</dbReference>
<dbReference type="AlphaFoldDB" id="A0A3N1NQA8"/>
<feature type="transmembrane region" description="Helical" evidence="7">
    <location>
        <begin position="292"/>
        <end position="311"/>
    </location>
</feature>
<evidence type="ECO:0000256" key="6">
    <source>
        <dbReference type="ARBA" id="ARBA00023136"/>
    </source>
</evidence>
<comment type="caution">
    <text evidence="8">The sequence shown here is derived from an EMBL/GenBank/DDBJ whole genome shotgun (WGS) entry which is preliminary data.</text>
</comment>
<comment type="similarity">
    <text evidence="2">Belongs to the UPF0718 family.</text>
</comment>
<gene>
    <name evidence="8" type="ORF">EDC38_2600</name>
</gene>
<keyword evidence="6 7" id="KW-0472">Membrane</keyword>
<keyword evidence="4 7" id="KW-0812">Transmembrane</keyword>
<evidence type="ECO:0000256" key="4">
    <source>
        <dbReference type="ARBA" id="ARBA00022692"/>
    </source>
</evidence>
<evidence type="ECO:0008006" key="10">
    <source>
        <dbReference type="Google" id="ProtNLM"/>
    </source>
</evidence>
<dbReference type="InterPro" id="IPR053166">
    <property type="entry name" value="UPF0718_permease"/>
</dbReference>
<protein>
    <recommendedName>
        <fullName evidence="10">Permease</fullName>
    </recommendedName>
</protein>
<evidence type="ECO:0000256" key="2">
    <source>
        <dbReference type="ARBA" id="ARBA00006386"/>
    </source>
</evidence>
<keyword evidence="5 7" id="KW-1133">Transmembrane helix</keyword>
<keyword evidence="9" id="KW-1185">Reference proteome</keyword>
<dbReference type="Pfam" id="PF03773">
    <property type="entry name" value="ArsP_1"/>
    <property type="match status" value="1"/>
</dbReference>
<comment type="subcellular location">
    <subcellularLocation>
        <location evidence="1">Cell membrane</location>
        <topology evidence="1">Multi-pass membrane protein</topology>
    </subcellularLocation>
</comment>
<sequence>MWRGIIEGSWDGVKNQFAICCIDFYDKRVSIQFGGDLQHFLELWHQAARTSVGFFWMALWAFVLGYVISSLIQVLVTQQRMQKLMGKEGPRSVALGTFFGFLSSSCSFSALSTTRALFSKGAGLAPSLAFMLASTNLVVELGMVIAIFLGWQFVVGEYVGGMMLILVTWLLIRITRPRRLERQARERMKPPEAHDGDAGDWRQKIRSAEGWQQIGQTYVMEWQMVWKDVLIGFTVAGVISAMVPESFFQAMFMGSGGQNAANPGFLAVLAQAVVGPVAAFFTFIGSMGNIPLAAVLFSQGVSFAGVMAFIFSDLVVLPVLRINAAYYGWKMALYILALMLVGIVSVALVMHYALVALDLLPSLEGLKTPSERHFFQVNYQLVLNLMFLAVTVGLLWFWRKGQRAQEGHHHHHHHDHGGASLTDRVLQGLSVLALSWLAGGWLVGWLLL</sequence>
<keyword evidence="3" id="KW-1003">Cell membrane</keyword>
<dbReference type="PANTHER" id="PTHR42775">
    <property type="entry name" value="PERMEASE RV2963-RELATED"/>
    <property type="match status" value="1"/>
</dbReference>
<evidence type="ECO:0000313" key="9">
    <source>
        <dbReference type="Proteomes" id="UP000273643"/>
    </source>
</evidence>
<dbReference type="Proteomes" id="UP000273643">
    <property type="component" value="Unassembled WGS sequence"/>
</dbReference>
<feature type="transmembrane region" description="Helical" evidence="7">
    <location>
        <begin position="331"/>
        <end position="360"/>
    </location>
</feature>
<organism evidence="8 9">
    <name type="scientific">Marinimicrobium koreense</name>
    <dbReference type="NCBI Taxonomy" id="306545"/>
    <lineage>
        <taxon>Bacteria</taxon>
        <taxon>Pseudomonadati</taxon>
        <taxon>Pseudomonadota</taxon>
        <taxon>Gammaproteobacteria</taxon>
        <taxon>Cellvibrionales</taxon>
        <taxon>Cellvibrionaceae</taxon>
        <taxon>Marinimicrobium</taxon>
    </lineage>
</organism>
<evidence type="ECO:0000256" key="7">
    <source>
        <dbReference type="SAM" id="Phobius"/>
    </source>
</evidence>
<evidence type="ECO:0000313" key="8">
    <source>
        <dbReference type="EMBL" id="ROQ18375.1"/>
    </source>
</evidence>
<feature type="transmembrane region" description="Helical" evidence="7">
    <location>
        <begin position="158"/>
        <end position="175"/>
    </location>
</feature>
<proteinExistence type="inferred from homology"/>